<evidence type="ECO:0000313" key="1">
    <source>
        <dbReference type="EMBL" id="MCX2743845.1"/>
    </source>
</evidence>
<dbReference type="RefSeq" id="WP_266056302.1">
    <property type="nucleotide sequence ID" value="NZ_JAPFQN010000005.1"/>
</dbReference>
<dbReference type="Proteomes" id="UP001209885">
    <property type="component" value="Unassembled WGS sequence"/>
</dbReference>
<keyword evidence="2" id="KW-1185">Reference proteome</keyword>
<proteinExistence type="predicted"/>
<accession>A0ABT3RRN7</accession>
<name>A0ABT3RRN7_9BACT</name>
<evidence type="ECO:0000313" key="2">
    <source>
        <dbReference type="Proteomes" id="UP001209885"/>
    </source>
</evidence>
<evidence type="ECO:0008006" key="3">
    <source>
        <dbReference type="Google" id="ProtNLM"/>
    </source>
</evidence>
<sequence length="113" mass="12758">MQLSTGITSDIGQINEEFKYVVPLPNFGLMIHFQIADWVTFQSKVGVFSIDIDEFNGSLFDMNLSLEFFPLDWLGGSLSYQQFDINVFMPYKGFEAGVKYSFKGPSVGLVCVF</sequence>
<comment type="caution">
    <text evidence="1">The sequence shown here is derived from an EMBL/GenBank/DDBJ whole genome shotgun (WGS) entry which is preliminary data.</text>
</comment>
<protein>
    <recommendedName>
        <fullName evidence="3">Outer membrane protein beta-barrel domain-containing protein</fullName>
    </recommendedName>
</protein>
<reference evidence="1 2" key="1">
    <citation type="submission" date="2022-11" db="EMBL/GenBank/DDBJ databases">
        <title>The characterization of three novel Bacteroidetes species and genomic analysis of their roles in tidal elemental geochemical cycles.</title>
        <authorList>
            <person name="Ma K."/>
        </authorList>
    </citation>
    <scope>NUCLEOTIDE SEQUENCE [LARGE SCALE GENOMIC DNA]</scope>
    <source>
        <strain evidence="1 2">M17</strain>
    </source>
</reference>
<gene>
    <name evidence="1" type="ORF">OO013_08210</name>
</gene>
<organism evidence="1 2">
    <name type="scientific">Mangrovivirga halotolerans</name>
    <dbReference type="NCBI Taxonomy" id="2993936"/>
    <lineage>
        <taxon>Bacteria</taxon>
        <taxon>Pseudomonadati</taxon>
        <taxon>Bacteroidota</taxon>
        <taxon>Cytophagia</taxon>
        <taxon>Cytophagales</taxon>
        <taxon>Mangrovivirgaceae</taxon>
        <taxon>Mangrovivirga</taxon>
    </lineage>
</organism>
<dbReference type="EMBL" id="JAPFQN010000005">
    <property type="protein sequence ID" value="MCX2743845.1"/>
    <property type="molecule type" value="Genomic_DNA"/>
</dbReference>